<dbReference type="EMBL" id="CAJJDM010000030">
    <property type="protein sequence ID" value="CAD8061087.1"/>
    <property type="molecule type" value="Genomic_DNA"/>
</dbReference>
<protein>
    <submittedName>
        <fullName evidence="2">Uncharacterized protein</fullName>
    </submittedName>
</protein>
<sequence>MGCALSNRKKSGQSQTIIFQQTGQNQGQQQLEGANIYLMGLEIEATNKHFSAPVKDSLLQIKRMKQQRKKIYKCIQSKSKHSSQMYKSESLEQSFSKKSEYSSKKQSSENSNQQQSGESNSENQLNNNSTYRNISVHEEQKNNPIIDEQS</sequence>
<reference evidence="2" key="1">
    <citation type="submission" date="2021-01" db="EMBL/GenBank/DDBJ databases">
        <authorList>
            <consortium name="Genoscope - CEA"/>
            <person name="William W."/>
        </authorList>
    </citation>
    <scope>NUCLEOTIDE SEQUENCE</scope>
</reference>
<evidence type="ECO:0000313" key="3">
    <source>
        <dbReference type="Proteomes" id="UP000688137"/>
    </source>
</evidence>
<gene>
    <name evidence="2" type="ORF">PPRIM_AZ9-3.1.T0310132</name>
</gene>
<proteinExistence type="predicted"/>
<feature type="compositionally biased region" description="Basic and acidic residues" evidence="1">
    <location>
        <begin position="95"/>
        <end position="107"/>
    </location>
</feature>
<dbReference type="Proteomes" id="UP000688137">
    <property type="component" value="Unassembled WGS sequence"/>
</dbReference>
<evidence type="ECO:0000313" key="2">
    <source>
        <dbReference type="EMBL" id="CAD8061087.1"/>
    </source>
</evidence>
<organism evidence="2 3">
    <name type="scientific">Paramecium primaurelia</name>
    <dbReference type="NCBI Taxonomy" id="5886"/>
    <lineage>
        <taxon>Eukaryota</taxon>
        <taxon>Sar</taxon>
        <taxon>Alveolata</taxon>
        <taxon>Ciliophora</taxon>
        <taxon>Intramacronucleata</taxon>
        <taxon>Oligohymenophorea</taxon>
        <taxon>Peniculida</taxon>
        <taxon>Parameciidae</taxon>
        <taxon>Paramecium</taxon>
    </lineage>
</organism>
<feature type="compositionally biased region" description="Low complexity" evidence="1">
    <location>
        <begin position="108"/>
        <end position="129"/>
    </location>
</feature>
<name>A0A8S1L0Q3_PARPR</name>
<evidence type="ECO:0000256" key="1">
    <source>
        <dbReference type="SAM" id="MobiDB-lite"/>
    </source>
</evidence>
<comment type="caution">
    <text evidence="2">The sequence shown here is derived from an EMBL/GenBank/DDBJ whole genome shotgun (WGS) entry which is preliminary data.</text>
</comment>
<feature type="region of interest" description="Disordered" evidence="1">
    <location>
        <begin position="72"/>
        <end position="150"/>
    </location>
</feature>
<accession>A0A8S1L0Q3</accession>
<keyword evidence="3" id="KW-1185">Reference proteome</keyword>
<dbReference type="AlphaFoldDB" id="A0A8S1L0Q3"/>